<accession>A0A7W3MV88</accession>
<evidence type="ECO:0000313" key="3">
    <source>
        <dbReference type="Proteomes" id="UP000539313"/>
    </source>
</evidence>
<dbReference type="AlphaFoldDB" id="A0A7W3MV88"/>
<feature type="transmembrane region" description="Helical" evidence="1">
    <location>
        <begin position="20"/>
        <end position="53"/>
    </location>
</feature>
<name>A0A7W3MV88_9ACTN</name>
<evidence type="ECO:0000256" key="1">
    <source>
        <dbReference type="SAM" id="Phobius"/>
    </source>
</evidence>
<keyword evidence="1" id="KW-0472">Membrane</keyword>
<dbReference type="RefSeq" id="WP_182704548.1">
    <property type="nucleotide sequence ID" value="NZ_JACJII010000001.1"/>
</dbReference>
<keyword evidence="1" id="KW-0812">Transmembrane</keyword>
<keyword evidence="2" id="KW-0012">Acyltransferase</keyword>
<feature type="transmembrane region" description="Helical" evidence="1">
    <location>
        <begin position="65"/>
        <end position="87"/>
    </location>
</feature>
<dbReference type="GO" id="GO:0016746">
    <property type="term" value="F:acyltransferase activity"/>
    <property type="evidence" value="ECO:0007669"/>
    <property type="project" value="UniProtKB-KW"/>
</dbReference>
<sequence>MTVPGYQRHYTPVREQRSGMATASLVLGLIGLPALLLCGLGMVLALVGLVLGFVAASRHTGRGTAAAGIVSCLVTLVVGAAGLFWLLSQAAECADPDRYPTDADRERCIEREFPFARTGATPGTTP</sequence>
<dbReference type="EMBL" id="JACJII010000001">
    <property type="protein sequence ID" value="MBA9002562.1"/>
    <property type="molecule type" value="Genomic_DNA"/>
</dbReference>
<keyword evidence="2" id="KW-0808">Transferase</keyword>
<organism evidence="2 3">
    <name type="scientific">Thermomonospora cellulosilytica</name>
    <dbReference type="NCBI Taxonomy" id="1411118"/>
    <lineage>
        <taxon>Bacteria</taxon>
        <taxon>Bacillati</taxon>
        <taxon>Actinomycetota</taxon>
        <taxon>Actinomycetes</taxon>
        <taxon>Streptosporangiales</taxon>
        <taxon>Thermomonosporaceae</taxon>
        <taxon>Thermomonospora</taxon>
    </lineage>
</organism>
<keyword evidence="3" id="KW-1185">Reference proteome</keyword>
<comment type="caution">
    <text evidence="2">The sequence shown here is derived from an EMBL/GenBank/DDBJ whole genome shotgun (WGS) entry which is preliminary data.</text>
</comment>
<gene>
    <name evidence="2" type="ORF">HNR21_001444</name>
</gene>
<reference evidence="2 3" key="1">
    <citation type="submission" date="2020-08" db="EMBL/GenBank/DDBJ databases">
        <title>Sequencing the genomes of 1000 actinobacteria strains.</title>
        <authorList>
            <person name="Klenk H.-P."/>
        </authorList>
    </citation>
    <scope>NUCLEOTIDE SEQUENCE [LARGE SCALE GENOMIC DNA]</scope>
    <source>
        <strain evidence="2 3">DSM 45823</strain>
    </source>
</reference>
<keyword evidence="1" id="KW-1133">Transmembrane helix</keyword>
<evidence type="ECO:0000313" key="2">
    <source>
        <dbReference type="EMBL" id="MBA9002562.1"/>
    </source>
</evidence>
<proteinExistence type="predicted"/>
<keyword evidence="2" id="KW-0449">Lipoprotein</keyword>
<protein>
    <submittedName>
        <fullName evidence="2">Apolipoprotein N-acyltransferase</fullName>
    </submittedName>
</protein>
<dbReference type="Proteomes" id="UP000539313">
    <property type="component" value="Unassembled WGS sequence"/>
</dbReference>